<evidence type="ECO:0000313" key="1">
    <source>
        <dbReference type="EMBL" id="ACB81180.1"/>
    </source>
</evidence>
<dbReference type="Proteomes" id="UP000007136">
    <property type="component" value="Chromosome"/>
</dbReference>
<proteinExistence type="predicted"/>
<name>B1ZFM7_METPB</name>
<evidence type="ECO:0008006" key="3">
    <source>
        <dbReference type="Google" id="ProtNLM"/>
    </source>
</evidence>
<dbReference type="eggNOG" id="ENOG503343Y">
    <property type="taxonomic scope" value="Bacteria"/>
</dbReference>
<dbReference type="EMBL" id="CP001029">
    <property type="protein sequence ID" value="ACB81180.1"/>
    <property type="molecule type" value="Genomic_DNA"/>
</dbReference>
<dbReference type="InterPro" id="IPR021293">
    <property type="entry name" value="DUF2865"/>
</dbReference>
<sequence>MGFGKRAPGAWTAKSDADSATVPRRPLVATALLGLLIGLGATSAATMVRASERGLLNGLFETIFGVGAPTPVPIAKPASTPPRRYAALPDAPRSAGNRLVQRTPRFDARPVSAGARERSPSPAAFAAGTRTVCVRRCDGYVFPLGRLRSRTDLPIHAAACAAACPNAPTDLFTLAPGRSELDQAVGLDGRAYRRTASANLYRRIRVENCSCQPPGVAGPLMPLSADRTLRPGDVVGSEEGADLVAGLSPKGPVLVDYRIAALGRHRRDVIEDRVGALRRDVARLAFREVLRAARTEPRRLRVAEAQIMPARIDAAPAGFAPVAARGEGFAPVRVVSPSPFGR</sequence>
<gene>
    <name evidence="1" type="ordered locus">Mpop_3025</name>
</gene>
<organism evidence="1 2">
    <name type="scientific">Methylorubrum populi (strain ATCC BAA-705 / NCIMB 13946 / BJ001)</name>
    <name type="common">Methylobacterium populi</name>
    <dbReference type="NCBI Taxonomy" id="441620"/>
    <lineage>
        <taxon>Bacteria</taxon>
        <taxon>Pseudomonadati</taxon>
        <taxon>Pseudomonadota</taxon>
        <taxon>Alphaproteobacteria</taxon>
        <taxon>Hyphomicrobiales</taxon>
        <taxon>Methylobacteriaceae</taxon>
        <taxon>Methylorubrum</taxon>
    </lineage>
</organism>
<dbReference type="STRING" id="441620.Mpop_3025"/>
<dbReference type="HOGENOM" id="CLU_879432_0_0_5"/>
<dbReference type="KEGG" id="mpo:Mpop_3025"/>
<reference evidence="1" key="1">
    <citation type="submission" date="2008-04" db="EMBL/GenBank/DDBJ databases">
        <title>Complete sequence of chromosome of Methylobacterium populi BJ001.</title>
        <authorList>
            <consortium name="US DOE Joint Genome Institute"/>
            <person name="Copeland A."/>
            <person name="Lucas S."/>
            <person name="Lapidus A."/>
            <person name="Glavina del Rio T."/>
            <person name="Dalin E."/>
            <person name="Tice H."/>
            <person name="Bruce D."/>
            <person name="Goodwin L."/>
            <person name="Pitluck S."/>
            <person name="Chertkov O."/>
            <person name="Brettin T."/>
            <person name="Detter J.C."/>
            <person name="Han C."/>
            <person name="Kuske C.R."/>
            <person name="Schmutz J."/>
            <person name="Larimer F."/>
            <person name="Land M."/>
            <person name="Hauser L."/>
            <person name="Kyrpides N."/>
            <person name="Mikhailova N."/>
            <person name="Marx C."/>
            <person name="Richardson P."/>
        </authorList>
    </citation>
    <scope>NUCLEOTIDE SEQUENCE [LARGE SCALE GENOMIC DNA]</scope>
    <source>
        <strain evidence="1">BJ001</strain>
    </source>
</reference>
<dbReference type="AlphaFoldDB" id="B1ZFM7"/>
<accession>B1ZFM7</accession>
<dbReference type="OrthoDB" id="7850882at2"/>
<evidence type="ECO:0000313" key="2">
    <source>
        <dbReference type="Proteomes" id="UP000007136"/>
    </source>
</evidence>
<protein>
    <recommendedName>
        <fullName evidence="3">DUF2865 domain-containing protein</fullName>
    </recommendedName>
</protein>
<dbReference type="Pfam" id="PF11064">
    <property type="entry name" value="DUF2865"/>
    <property type="match status" value="1"/>
</dbReference>